<reference evidence="7 8" key="1">
    <citation type="journal article" name="Sci. Rep.">
        <title>Genome-scale phylogenetic analyses confirm Olpidium as the closest living zoosporic fungus to the non-flagellated, terrestrial fungi.</title>
        <authorList>
            <person name="Chang Y."/>
            <person name="Rochon D."/>
            <person name="Sekimoto S."/>
            <person name="Wang Y."/>
            <person name="Chovatia M."/>
            <person name="Sandor L."/>
            <person name="Salamov A."/>
            <person name="Grigoriev I.V."/>
            <person name="Stajich J.E."/>
            <person name="Spatafora J.W."/>
        </authorList>
    </citation>
    <scope>NUCLEOTIDE SEQUENCE [LARGE SCALE GENOMIC DNA]</scope>
    <source>
        <strain evidence="7">S191</strain>
    </source>
</reference>
<feature type="region of interest" description="Disordered" evidence="5">
    <location>
        <begin position="737"/>
        <end position="763"/>
    </location>
</feature>
<dbReference type="PANTHER" id="PTHR12570">
    <property type="match status" value="1"/>
</dbReference>
<feature type="region of interest" description="Disordered" evidence="5">
    <location>
        <begin position="132"/>
        <end position="162"/>
    </location>
</feature>
<feature type="region of interest" description="Disordered" evidence="5">
    <location>
        <begin position="82"/>
        <end position="104"/>
    </location>
</feature>
<feature type="transmembrane region" description="Helical" evidence="6">
    <location>
        <begin position="677"/>
        <end position="695"/>
    </location>
</feature>
<evidence type="ECO:0000313" key="8">
    <source>
        <dbReference type="Proteomes" id="UP000673691"/>
    </source>
</evidence>
<feature type="compositionally biased region" description="Pro residues" evidence="5">
    <location>
        <begin position="52"/>
        <end position="66"/>
    </location>
</feature>
<dbReference type="GO" id="GO:0015095">
    <property type="term" value="F:magnesium ion transmembrane transporter activity"/>
    <property type="evidence" value="ECO:0007669"/>
    <property type="project" value="InterPro"/>
</dbReference>
<evidence type="ECO:0000256" key="4">
    <source>
        <dbReference type="ARBA" id="ARBA00023136"/>
    </source>
</evidence>
<feature type="region of interest" description="Disordered" evidence="5">
    <location>
        <begin position="48"/>
        <end position="70"/>
    </location>
</feature>
<feature type="compositionally biased region" description="Low complexity" evidence="5">
    <location>
        <begin position="538"/>
        <end position="554"/>
    </location>
</feature>
<comment type="caution">
    <text evidence="7">The sequence shown here is derived from an EMBL/GenBank/DDBJ whole genome shotgun (WGS) entry which is preliminary data.</text>
</comment>
<keyword evidence="3 6" id="KW-1133">Transmembrane helix</keyword>
<dbReference type="Proteomes" id="UP000673691">
    <property type="component" value="Unassembled WGS sequence"/>
</dbReference>
<feature type="region of interest" description="Disordered" evidence="5">
    <location>
        <begin position="821"/>
        <end position="856"/>
    </location>
</feature>
<dbReference type="GO" id="GO:0016020">
    <property type="term" value="C:membrane"/>
    <property type="evidence" value="ECO:0007669"/>
    <property type="project" value="UniProtKB-SubCell"/>
</dbReference>
<organism evidence="7 8">
    <name type="scientific">Olpidium bornovanus</name>
    <dbReference type="NCBI Taxonomy" id="278681"/>
    <lineage>
        <taxon>Eukaryota</taxon>
        <taxon>Fungi</taxon>
        <taxon>Fungi incertae sedis</taxon>
        <taxon>Olpidiomycota</taxon>
        <taxon>Olpidiomycotina</taxon>
        <taxon>Olpidiomycetes</taxon>
        <taxon>Olpidiales</taxon>
        <taxon>Olpidiaceae</taxon>
        <taxon>Olpidium</taxon>
    </lineage>
</organism>
<gene>
    <name evidence="7" type="ORF">BJ554DRAFT_4675</name>
</gene>
<dbReference type="OrthoDB" id="165382at2759"/>
<evidence type="ECO:0000256" key="6">
    <source>
        <dbReference type="SAM" id="Phobius"/>
    </source>
</evidence>
<evidence type="ECO:0000256" key="2">
    <source>
        <dbReference type="ARBA" id="ARBA00022692"/>
    </source>
</evidence>
<keyword evidence="2 6" id="KW-0812">Transmembrane</keyword>
<evidence type="ECO:0000256" key="3">
    <source>
        <dbReference type="ARBA" id="ARBA00022989"/>
    </source>
</evidence>
<dbReference type="EMBL" id="JAEFCI010012791">
    <property type="protein sequence ID" value="KAG5455790.1"/>
    <property type="molecule type" value="Genomic_DNA"/>
</dbReference>
<protein>
    <recommendedName>
        <fullName evidence="9">Magnesium transporter</fullName>
    </recommendedName>
</protein>
<evidence type="ECO:0008006" key="9">
    <source>
        <dbReference type="Google" id="ProtNLM"/>
    </source>
</evidence>
<dbReference type="AlphaFoldDB" id="A0A8H7ZMD1"/>
<feature type="transmembrane region" description="Helical" evidence="6">
    <location>
        <begin position="707"/>
        <end position="726"/>
    </location>
</feature>
<feature type="non-terminal residue" evidence="7">
    <location>
        <position position="1"/>
    </location>
</feature>
<proteinExistence type="predicted"/>
<evidence type="ECO:0000256" key="1">
    <source>
        <dbReference type="ARBA" id="ARBA00004141"/>
    </source>
</evidence>
<sequence>WAPAAPPPLPRRREIPPLVPPSLPDAFFRHVRAPTKCRKSLARSASAAFPARIPPRPAAPARPPAPAGHICPRTIAASIRSPRAALPSSVNRSRASEAGSWGGGRGRFREGCRLGKVDDWLLLSDADCSKGREHSRAARGKAPSLAANGRAGSPRGARGGGGGACVLGRQRLHGRSKHLLRARTVHDSSRYCRASSECASYAVFGEAACSAACGVEAECDEASAGNPLLPRGTASCCLGSPANATCSRARYVGLTGPAALAQCAEPLECAPDNVCAPPAGSSPETNWIIGVCVSVMGSVTLNVGLNIQKFAYKAAEAVDECDRLPLYKTPVRWPERGPTPFSPKFVSPAGFADALSPRARALGPRPRKVLAFRVRPVCRREHRQLRFAQLRRAVADHAARRGGLAVERGRGAANKQGTHRPRRHRVHTFRHGRLGHCCGVLEPSGTLLLLVRPDLVLQDRGHNLSPRHDARLDRGDLDFHQHHRGQPAAAEAVAQRLGAGFRAVCEHQGAGGGGGQAGVRPPARVAGGRRREERRVPRGAAEPAGSGPRPRGRVGVEAAARAVGGAPAAAAPRVRVPDPVAGHRARGVRRPLAAAVQLRHHRRDHGRFDRALRQVVRAARGEDVGRREPVRKLVHVRHPAGDGRHVRGPVAGRGRSETIYYINLGLRNYDALLQVPVYYVVWTVFGVVCGGVYFGEFRGFDVRQATLFFLGIFCVFVGVSFLANRLKEAALDDLDQSDDRPAAGAAAGPKRKGDAPEKCSAPAAHAHAAAAQSTAAVCSAAQAAAHSADGPGKSADGKGEGQCAADSTILKLAKVDQGAGHIDHHVAPSSIASDDTRAEPAGNENVPIKAPAELLR</sequence>
<feature type="region of interest" description="Disordered" evidence="5">
    <location>
        <begin position="508"/>
        <end position="554"/>
    </location>
</feature>
<dbReference type="InterPro" id="IPR008521">
    <property type="entry name" value="Mg_trans_NIPA"/>
</dbReference>
<accession>A0A8H7ZMD1</accession>
<name>A0A8H7ZMD1_9FUNG</name>
<keyword evidence="8" id="KW-1185">Reference proteome</keyword>
<evidence type="ECO:0000256" key="5">
    <source>
        <dbReference type="SAM" id="MobiDB-lite"/>
    </source>
</evidence>
<dbReference type="Pfam" id="PF05653">
    <property type="entry name" value="Mg_trans_NIPA"/>
    <property type="match status" value="1"/>
</dbReference>
<dbReference type="PANTHER" id="PTHR12570:SF9">
    <property type="entry name" value="MAGNESIUM TRANSPORTER NIPA8-RELATED"/>
    <property type="match status" value="1"/>
</dbReference>
<evidence type="ECO:0000313" key="7">
    <source>
        <dbReference type="EMBL" id="KAG5455790.1"/>
    </source>
</evidence>
<keyword evidence="4 6" id="KW-0472">Membrane</keyword>
<comment type="subcellular location">
    <subcellularLocation>
        <location evidence="1">Membrane</location>
        <topology evidence="1">Multi-pass membrane protein</topology>
    </subcellularLocation>
</comment>
<feature type="compositionally biased region" description="Low complexity" evidence="5">
    <location>
        <begin position="146"/>
        <end position="156"/>
    </location>
</feature>